<evidence type="ECO:0000256" key="1">
    <source>
        <dbReference type="ARBA" id="ARBA00000868"/>
    </source>
</evidence>
<gene>
    <name evidence="14" type="ORF">PVAND_008147</name>
</gene>
<evidence type="ECO:0000259" key="13">
    <source>
        <dbReference type="Pfam" id="PF00156"/>
    </source>
</evidence>
<dbReference type="GO" id="GO:0016208">
    <property type="term" value="F:AMP binding"/>
    <property type="evidence" value="ECO:0007669"/>
    <property type="project" value="TreeGrafter"/>
</dbReference>
<dbReference type="GO" id="GO:0002055">
    <property type="term" value="F:adenine binding"/>
    <property type="evidence" value="ECO:0007669"/>
    <property type="project" value="TreeGrafter"/>
</dbReference>
<evidence type="ECO:0000256" key="5">
    <source>
        <dbReference type="ARBA" id="ARBA00008391"/>
    </source>
</evidence>
<comment type="subcellular location">
    <subcellularLocation>
        <location evidence="3">Cytoplasm</location>
    </subcellularLocation>
</comment>
<dbReference type="NCBIfam" id="NF002636">
    <property type="entry name" value="PRK02304.1-5"/>
    <property type="match status" value="1"/>
</dbReference>
<keyword evidence="11" id="KW-0808">Transferase</keyword>
<dbReference type="AlphaFoldDB" id="A0A9J6C980"/>
<reference evidence="14" key="1">
    <citation type="submission" date="2021-03" db="EMBL/GenBank/DDBJ databases">
        <title>Chromosome level genome of the anhydrobiotic midge Polypedilum vanderplanki.</title>
        <authorList>
            <person name="Yoshida Y."/>
            <person name="Kikawada T."/>
            <person name="Gusev O."/>
        </authorList>
    </citation>
    <scope>NUCLEOTIDE SEQUENCE</scope>
    <source>
        <strain evidence="14">NIAS01</strain>
        <tissue evidence="14">Whole body or cell culture</tissue>
    </source>
</reference>
<evidence type="ECO:0000313" key="14">
    <source>
        <dbReference type="EMBL" id="KAG5678477.1"/>
    </source>
</evidence>
<dbReference type="GO" id="GO:0044209">
    <property type="term" value="P:AMP salvage"/>
    <property type="evidence" value="ECO:0007669"/>
    <property type="project" value="TreeGrafter"/>
</dbReference>
<keyword evidence="10" id="KW-0328">Glycosyltransferase</keyword>
<dbReference type="PANTHER" id="PTHR32315">
    <property type="entry name" value="ADENINE PHOSPHORIBOSYLTRANSFERASE"/>
    <property type="match status" value="1"/>
</dbReference>
<comment type="similarity">
    <text evidence="5">Belongs to the purine/pyrimidine phosphoribosyltransferase family.</text>
</comment>
<dbReference type="Gene3D" id="3.40.50.2020">
    <property type="match status" value="1"/>
</dbReference>
<keyword evidence="9" id="KW-0963">Cytoplasm</keyword>
<dbReference type="CDD" id="cd06223">
    <property type="entry name" value="PRTases_typeI"/>
    <property type="match status" value="1"/>
</dbReference>
<accession>A0A9J6C980</accession>
<keyword evidence="12" id="KW-0660">Purine salvage</keyword>
<evidence type="ECO:0000256" key="10">
    <source>
        <dbReference type="ARBA" id="ARBA00022676"/>
    </source>
</evidence>
<feature type="domain" description="Phosphoribosyltransferase" evidence="13">
    <location>
        <begin position="59"/>
        <end position="152"/>
    </location>
</feature>
<dbReference type="GO" id="GO:0006168">
    <property type="term" value="P:adenine salvage"/>
    <property type="evidence" value="ECO:0007669"/>
    <property type="project" value="InterPro"/>
</dbReference>
<comment type="subunit">
    <text evidence="6">Homodimer.</text>
</comment>
<keyword evidence="15" id="KW-1185">Reference proteome</keyword>
<protein>
    <recommendedName>
        <fullName evidence="8">Adenine phosphoribosyltransferase</fullName>
        <ecNumber evidence="7">2.4.2.7</ecNumber>
    </recommendedName>
</protein>
<organism evidence="14 15">
    <name type="scientific">Polypedilum vanderplanki</name>
    <name type="common">Sleeping chironomid midge</name>
    <dbReference type="NCBI Taxonomy" id="319348"/>
    <lineage>
        <taxon>Eukaryota</taxon>
        <taxon>Metazoa</taxon>
        <taxon>Ecdysozoa</taxon>
        <taxon>Arthropoda</taxon>
        <taxon>Hexapoda</taxon>
        <taxon>Insecta</taxon>
        <taxon>Pterygota</taxon>
        <taxon>Neoptera</taxon>
        <taxon>Endopterygota</taxon>
        <taxon>Diptera</taxon>
        <taxon>Nematocera</taxon>
        <taxon>Chironomoidea</taxon>
        <taxon>Chironomidae</taxon>
        <taxon>Chironominae</taxon>
        <taxon>Polypedilum</taxon>
        <taxon>Polypedilum</taxon>
    </lineage>
</organism>
<sequence length="185" mass="20528">MSFDQIDLERLNLLKSKIGEYPDFPKKGINFKDIFTAFRDGKVCAATKNLVLNYVKKNHPNIDAVVGLDARGFLFSFLIAAEMEIGCVPIRKKGKLPGKTEKVEYNLEYGTDIFEVQSDSIKPGQKVVIIDDLLATGGSLKAANELIKKCGGIVEANIVILELRSINGRKNLDVPVFSFIQYADE</sequence>
<evidence type="ECO:0000256" key="12">
    <source>
        <dbReference type="ARBA" id="ARBA00022726"/>
    </source>
</evidence>
<dbReference type="HAMAP" id="MF_00004">
    <property type="entry name" value="Aden_phosphoribosyltr"/>
    <property type="match status" value="1"/>
</dbReference>
<dbReference type="EC" id="2.4.2.7" evidence="7"/>
<dbReference type="GO" id="GO:0003999">
    <property type="term" value="F:adenine phosphoribosyltransferase activity"/>
    <property type="evidence" value="ECO:0007669"/>
    <property type="project" value="UniProtKB-EC"/>
</dbReference>
<dbReference type="EMBL" id="JADBJN010000002">
    <property type="protein sequence ID" value="KAG5678477.1"/>
    <property type="molecule type" value="Genomic_DNA"/>
</dbReference>
<dbReference type="GO" id="GO:0005737">
    <property type="term" value="C:cytoplasm"/>
    <property type="evidence" value="ECO:0007669"/>
    <property type="project" value="UniProtKB-SubCell"/>
</dbReference>
<evidence type="ECO:0000256" key="7">
    <source>
        <dbReference type="ARBA" id="ARBA00011893"/>
    </source>
</evidence>
<dbReference type="Pfam" id="PF00156">
    <property type="entry name" value="Pribosyltran"/>
    <property type="match status" value="1"/>
</dbReference>
<dbReference type="FunFam" id="3.40.50.2020:FF:000021">
    <property type="entry name" value="Adenine phosphoribosyltransferase"/>
    <property type="match status" value="1"/>
</dbReference>
<evidence type="ECO:0000256" key="6">
    <source>
        <dbReference type="ARBA" id="ARBA00011738"/>
    </source>
</evidence>
<evidence type="ECO:0000256" key="4">
    <source>
        <dbReference type="ARBA" id="ARBA00004659"/>
    </source>
</evidence>
<evidence type="ECO:0000256" key="2">
    <source>
        <dbReference type="ARBA" id="ARBA00003968"/>
    </source>
</evidence>
<dbReference type="InterPro" id="IPR029057">
    <property type="entry name" value="PRTase-like"/>
</dbReference>
<dbReference type="GO" id="GO:0006166">
    <property type="term" value="P:purine ribonucleoside salvage"/>
    <property type="evidence" value="ECO:0007669"/>
    <property type="project" value="UniProtKB-KW"/>
</dbReference>
<evidence type="ECO:0000256" key="8">
    <source>
        <dbReference type="ARBA" id="ARBA00017366"/>
    </source>
</evidence>
<proteinExistence type="inferred from homology"/>
<dbReference type="Proteomes" id="UP001107558">
    <property type="component" value="Chromosome 2"/>
</dbReference>
<comment type="pathway">
    <text evidence="4">Purine metabolism; AMP biosynthesis via salvage pathway; AMP from adenine: step 1/1.</text>
</comment>
<comment type="function">
    <text evidence="2">Catalyzes a salvage reaction resulting in the formation of AMP, that is energically less costly than de novo synthesis.</text>
</comment>
<evidence type="ECO:0000256" key="11">
    <source>
        <dbReference type="ARBA" id="ARBA00022679"/>
    </source>
</evidence>
<evidence type="ECO:0000256" key="3">
    <source>
        <dbReference type="ARBA" id="ARBA00004496"/>
    </source>
</evidence>
<dbReference type="PANTHER" id="PTHR32315:SF3">
    <property type="entry name" value="ADENINE PHOSPHORIBOSYLTRANSFERASE"/>
    <property type="match status" value="1"/>
</dbReference>
<name>A0A9J6C980_POLVA</name>
<dbReference type="InterPro" id="IPR000836">
    <property type="entry name" value="PRTase_dom"/>
</dbReference>
<dbReference type="InterPro" id="IPR050054">
    <property type="entry name" value="UPRTase/APRTase"/>
</dbReference>
<evidence type="ECO:0000313" key="15">
    <source>
        <dbReference type="Proteomes" id="UP001107558"/>
    </source>
</evidence>
<dbReference type="SUPFAM" id="SSF53271">
    <property type="entry name" value="PRTase-like"/>
    <property type="match status" value="1"/>
</dbReference>
<dbReference type="InterPro" id="IPR005764">
    <property type="entry name" value="Ade_phspho_trans"/>
</dbReference>
<comment type="caution">
    <text evidence="14">The sequence shown here is derived from an EMBL/GenBank/DDBJ whole genome shotgun (WGS) entry which is preliminary data.</text>
</comment>
<evidence type="ECO:0000256" key="9">
    <source>
        <dbReference type="ARBA" id="ARBA00022490"/>
    </source>
</evidence>
<comment type="catalytic activity">
    <reaction evidence="1">
        <text>AMP + diphosphate = 5-phospho-alpha-D-ribose 1-diphosphate + adenine</text>
        <dbReference type="Rhea" id="RHEA:16609"/>
        <dbReference type="ChEBI" id="CHEBI:16708"/>
        <dbReference type="ChEBI" id="CHEBI:33019"/>
        <dbReference type="ChEBI" id="CHEBI:58017"/>
        <dbReference type="ChEBI" id="CHEBI:456215"/>
        <dbReference type="EC" id="2.4.2.7"/>
    </reaction>
</comment>
<dbReference type="OrthoDB" id="363185at2759"/>